<dbReference type="AlphaFoldDB" id="A0AAP5BFZ1"/>
<sequence>MQESALKNQAMHCIDRIGCNSTMSTIMLDAWLSLERFLAQCGKLPPRLEDIDAAALASFVERQSSECINVELLLMNLVGIRMILLESGCAIEQLAPLSVRVKRQRLANDKNGNYRFVKTLAAAVR</sequence>
<evidence type="ECO:0000313" key="3">
    <source>
        <dbReference type="Proteomes" id="UP001209412"/>
    </source>
</evidence>
<comment type="caution">
    <text evidence="2">The sequence shown here is derived from an EMBL/GenBank/DDBJ whole genome shotgun (WGS) entry which is preliminary data.</text>
</comment>
<dbReference type="EMBL" id="JAMXWF010000026">
    <property type="protein sequence ID" value="MDQ6410851.1"/>
    <property type="molecule type" value="Genomic_DNA"/>
</dbReference>
<protein>
    <submittedName>
        <fullName evidence="2">Uncharacterized protein</fullName>
    </submittedName>
</protein>
<keyword evidence="3" id="KW-1185">Reference proteome</keyword>
<accession>A0AAP5BFZ1</accession>
<reference evidence="2" key="1">
    <citation type="submission" date="2022-06" db="EMBL/GenBank/DDBJ databases">
        <title>PHB producers.</title>
        <authorList>
            <person name="Besaury L."/>
        </authorList>
    </citation>
    <scope>NUCLEOTIDE SEQUENCE</scope>
    <source>
        <strain evidence="2 3">SEWS6</strain>
    </source>
</reference>
<evidence type="ECO:0000313" key="2">
    <source>
        <dbReference type="EMBL" id="MDQ6410851.1"/>
    </source>
</evidence>
<name>A0AAP5BFZ1_9BURK</name>
<dbReference type="EMBL" id="JAPKHW010000026">
    <property type="protein sequence ID" value="MCX4149034.1"/>
    <property type="molecule type" value="Genomic_DNA"/>
</dbReference>
<organism evidence="2 4">
    <name type="scientific">Paraburkholderia madseniana</name>
    <dbReference type="NCBI Taxonomy" id="2599607"/>
    <lineage>
        <taxon>Bacteria</taxon>
        <taxon>Pseudomonadati</taxon>
        <taxon>Pseudomonadota</taxon>
        <taxon>Betaproteobacteria</taxon>
        <taxon>Burkholderiales</taxon>
        <taxon>Burkholderiaceae</taxon>
        <taxon>Paraburkholderia</taxon>
    </lineage>
</organism>
<evidence type="ECO:0000313" key="1">
    <source>
        <dbReference type="EMBL" id="MCX4149034.1"/>
    </source>
</evidence>
<dbReference type="RefSeq" id="WP_171926798.1">
    <property type="nucleotide sequence ID" value="NZ_JAMXWF010000026.1"/>
</dbReference>
<evidence type="ECO:0000313" key="4">
    <source>
        <dbReference type="Proteomes" id="UP001242288"/>
    </source>
</evidence>
<gene>
    <name evidence="2" type="ORF">NIE36_27120</name>
    <name evidence="1" type="ORF">OSB80_27195</name>
</gene>
<dbReference type="Proteomes" id="UP001209412">
    <property type="component" value="Unassembled WGS sequence"/>
</dbReference>
<dbReference type="Proteomes" id="UP001242288">
    <property type="component" value="Unassembled WGS sequence"/>
</dbReference>
<proteinExistence type="predicted"/>